<evidence type="ECO:0000313" key="1">
    <source>
        <dbReference type="EMBL" id="MDY7230563.1"/>
    </source>
</evidence>
<name>A0ABU5HCK9_9BACT</name>
<dbReference type="EMBL" id="JAXIVS010000011">
    <property type="protein sequence ID" value="MDY7230563.1"/>
    <property type="molecule type" value="Genomic_DNA"/>
</dbReference>
<dbReference type="Proteomes" id="UP001291309">
    <property type="component" value="Unassembled WGS sequence"/>
</dbReference>
<evidence type="ECO:0000313" key="2">
    <source>
        <dbReference type="Proteomes" id="UP001291309"/>
    </source>
</evidence>
<comment type="caution">
    <text evidence="1">The sequence shown here is derived from an EMBL/GenBank/DDBJ whole genome shotgun (WGS) entry which is preliminary data.</text>
</comment>
<organism evidence="1 2">
    <name type="scientific">Hyalangium rubrum</name>
    <dbReference type="NCBI Taxonomy" id="3103134"/>
    <lineage>
        <taxon>Bacteria</taxon>
        <taxon>Pseudomonadati</taxon>
        <taxon>Myxococcota</taxon>
        <taxon>Myxococcia</taxon>
        <taxon>Myxococcales</taxon>
        <taxon>Cystobacterineae</taxon>
        <taxon>Archangiaceae</taxon>
        <taxon>Hyalangium</taxon>
    </lineage>
</organism>
<sequence length="122" mass="13672">MRVMDLLARLRAENPSAEEQELLAVAIDAILFITSTGQRYAFVDYLQQRESDAPPPLAASFDTREEAEAWLKNHPAPPDGTFVRIAGQYHHVLYSREMNLRRFIPSPAWDSMGDGGKKPASS</sequence>
<keyword evidence="2" id="KW-1185">Reference proteome</keyword>
<dbReference type="RefSeq" id="WP_321549282.1">
    <property type="nucleotide sequence ID" value="NZ_JAXIVS010000011.1"/>
</dbReference>
<gene>
    <name evidence="1" type="ORF">SYV04_29480</name>
</gene>
<reference evidence="1 2" key="1">
    <citation type="submission" date="2023-12" db="EMBL/GenBank/DDBJ databases">
        <title>the genome sequence of Hyalangium sp. s54d21.</title>
        <authorList>
            <person name="Zhang X."/>
        </authorList>
    </citation>
    <scope>NUCLEOTIDE SEQUENCE [LARGE SCALE GENOMIC DNA]</scope>
    <source>
        <strain evidence="2">s54d21</strain>
    </source>
</reference>
<protein>
    <submittedName>
        <fullName evidence="1">Uncharacterized protein</fullName>
    </submittedName>
</protein>
<accession>A0ABU5HCK9</accession>
<proteinExistence type="predicted"/>